<evidence type="ECO:0000313" key="3">
    <source>
        <dbReference type="Proteomes" id="UP000319014"/>
    </source>
</evidence>
<dbReference type="SUPFAM" id="SSF50199">
    <property type="entry name" value="Staphylococcal nuclease"/>
    <property type="match status" value="1"/>
</dbReference>
<keyword evidence="3" id="KW-1185">Reference proteome</keyword>
<dbReference type="InterPro" id="IPR035437">
    <property type="entry name" value="SNase_OB-fold_sf"/>
</dbReference>
<name>A0A521FL87_9RHOB</name>
<accession>A0A521FL87</accession>
<dbReference type="InterPro" id="IPR016071">
    <property type="entry name" value="Staphylococal_nuclease_OB-fold"/>
</dbReference>
<dbReference type="SMART" id="SM00318">
    <property type="entry name" value="SNc"/>
    <property type="match status" value="1"/>
</dbReference>
<dbReference type="EMBL" id="FXTK01000024">
    <property type="protein sequence ID" value="SMO96231.1"/>
    <property type="molecule type" value="Genomic_DNA"/>
</dbReference>
<dbReference type="RefSeq" id="WP_185958744.1">
    <property type="nucleotide sequence ID" value="NZ_FXTK01000024.1"/>
</dbReference>
<evidence type="ECO:0000259" key="1">
    <source>
        <dbReference type="PROSITE" id="PS50830"/>
    </source>
</evidence>
<organism evidence="2 3">
    <name type="scientific">Paracoccus laeviglucosivorans</name>
    <dbReference type="NCBI Taxonomy" id="1197861"/>
    <lineage>
        <taxon>Bacteria</taxon>
        <taxon>Pseudomonadati</taxon>
        <taxon>Pseudomonadota</taxon>
        <taxon>Alphaproteobacteria</taxon>
        <taxon>Rhodobacterales</taxon>
        <taxon>Paracoccaceae</taxon>
        <taxon>Paracoccus</taxon>
    </lineage>
</organism>
<dbReference type="AlphaFoldDB" id="A0A521FL87"/>
<dbReference type="Pfam" id="PF00565">
    <property type="entry name" value="SNase"/>
    <property type="match status" value="1"/>
</dbReference>
<sequence length="124" mass="13460">MITCLAAICLSGAVAIDGDTLRLDSPGKNLRLRLWGIQAPEIKEAGGAEARHALAALVSDRPVACDLMDVDRYGRPVVRCHTDTVTDLSCEMVRQGHATDWRRYSGGAYQHCNRIVPAAAEELD</sequence>
<protein>
    <submittedName>
        <fullName evidence="2">Nuclease homologue</fullName>
    </submittedName>
</protein>
<feature type="domain" description="TNase-like" evidence="1">
    <location>
        <begin position="16"/>
        <end position="98"/>
    </location>
</feature>
<evidence type="ECO:0000313" key="2">
    <source>
        <dbReference type="EMBL" id="SMO96231.1"/>
    </source>
</evidence>
<dbReference type="Proteomes" id="UP000319014">
    <property type="component" value="Unassembled WGS sequence"/>
</dbReference>
<proteinExistence type="predicted"/>
<gene>
    <name evidence="2" type="ORF">SAMN06265221_12419</name>
</gene>
<reference evidence="2 3" key="1">
    <citation type="submission" date="2017-05" db="EMBL/GenBank/DDBJ databases">
        <authorList>
            <person name="Varghese N."/>
            <person name="Submissions S."/>
        </authorList>
    </citation>
    <scope>NUCLEOTIDE SEQUENCE [LARGE SCALE GENOMIC DNA]</scope>
    <source>
        <strain evidence="2 3">DSM 100094</strain>
    </source>
</reference>
<dbReference type="PROSITE" id="PS50830">
    <property type="entry name" value="TNASE_3"/>
    <property type="match status" value="1"/>
</dbReference>
<dbReference type="Gene3D" id="2.40.50.90">
    <property type="match status" value="1"/>
</dbReference>